<dbReference type="AlphaFoldDB" id="A0A8J8NQ92"/>
<dbReference type="PANTHER" id="PTHR13159:SF0">
    <property type="entry name" value="RADIAL SPOKE HEAD 6 HOMOLOG A"/>
    <property type="match status" value="1"/>
</dbReference>
<dbReference type="EMBL" id="RRYP01008844">
    <property type="protein sequence ID" value="TNV79493.1"/>
    <property type="molecule type" value="Genomic_DNA"/>
</dbReference>
<dbReference type="GO" id="GO:0035082">
    <property type="term" value="P:axoneme assembly"/>
    <property type="evidence" value="ECO:0007669"/>
    <property type="project" value="TreeGrafter"/>
</dbReference>
<keyword evidence="8" id="KW-1185">Reference proteome</keyword>
<evidence type="ECO:0000313" key="7">
    <source>
        <dbReference type="EMBL" id="TNV79493.1"/>
    </source>
</evidence>
<reference evidence="7" key="1">
    <citation type="submission" date="2019-06" db="EMBL/GenBank/DDBJ databases">
        <authorList>
            <person name="Zheng W."/>
        </authorList>
    </citation>
    <scope>NUCLEOTIDE SEQUENCE</scope>
    <source>
        <strain evidence="7">QDHG01</strain>
    </source>
</reference>
<evidence type="ECO:0000256" key="4">
    <source>
        <dbReference type="ARBA" id="ARBA00023212"/>
    </source>
</evidence>
<keyword evidence="4" id="KW-0206">Cytoskeleton</keyword>
<comment type="subcellular location">
    <subcellularLocation>
        <location evidence="1">Cytoplasm</location>
        <location evidence="1">Cytoskeleton</location>
        <location evidence="1">Cilium axoneme</location>
    </subcellularLocation>
</comment>
<dbReference type="GO" id="GO:0060294">
    <property type="term" value="P:cilium movement involved in cell motility"/>
    <property type="evidence" value="ECO:0007669"/>
    <property type="project" value="InterPro"/>
</dbReference>
<evidence type="ECO:0000313" key="8">
    <source>
        <dbReference type="Proteomes" id="UP000785679"/>
    </source>
</evidence>
<dbReference type="GO" id="GO:0001534">
    <property type="term" value="C:radial spoke"/>
    <property type="evidence" value="ECO:0007669"/>
    <property type="project" value="InterPro"/>
</dbReference>
<evidence type="ECO:0000256" key="3">
    <source>
        <dbReference type="ARBA" id="ARBA00023069"/>
    </source>
</evidence>
<evidence type="ECO:0000256" key="6">
    <source>
        <dbReference type="SAM" id="MobiDB-lite"/>
    </source>
</evidence>
<feature type="compositionally biased region" description="Basic and acidic residues" evidence="6">
    <location>
        <begin position="469"/>
        <end position="482"/>
    </location>
</feature>
<organism evidence="7 8">
    <name type="scientific">Halteria grandinella</name>
    <dbReference type="NCBI Taxonomy" id="5974"/>
    <lineage>
        <taxon>Eukaryota</taxon>
        <taxon>Sar</taxon>
        <taxon>Alveolata</taxon>
        <taxon>Ciliophora</taxon>
        <taxon>Intramacronucleata</taxon>
        <taxon>Spirotrichea</taxon>
        <taxon>Stichotrichia</taxon>
        <taxon>Sporadotrichida</taxon>
        <taxon>Halteriidae</taxon>
        <taxon>Halteria</taxon>
    </lineage>
</organism>
<proteinExistence type="predicted"/>
<dbReference type="Proteomes" id="UP000785679">
    <property type="component" value="Unassembled WGS sequence"/>
</dbReference>
<dbReference type="InterPro" id="IPR006802">
    <property type="entry name" value="Radial_spoke"/>
</dbReference>
<sequence length="482" mass="54518">MSVSLETLERIKAQLKQARDQGSAVKLDLYTHLTEVFNRIMLHHPYDAYDKFEEISHLVKQTHLKIKDPKFDHEVNGIQHEQANPQKEAWIQKCKNLLKEVIEGVPKEERALLSKDKTFVIPNVMEEARIFEWAGVSFGEEETYKLSKAMKRLALLSGATRLRFWGKIYGIQKDYWVIEGVLDQAEEERSHWSHERRGEGVNKLVYWVNESLLEDWIQLPDATPAHIRAARLIKHVVTGNLNATIDSNPPFPGKERHFLRAQIARITHATSIIPKGLLEIDEETGKEKYAEEFNVPGTEELKALEIWGHQHQQILQAGRVTHALDPAIPEEGKEEALAGITEKDPQVDRFRAINEDAAVTGLPAGLETGFSWISKVCGDTQPYNQMPPKEGTTSYGVNVLRSLRWPGAVTVAQNGRFANIYVGYGLKKGDNCFNPIEPPEIQRDPTDQVEMPEPTPLVAPEQLPEPDTEADKKKAEGAEGEE</sequence>
<keyword evidence="5" id="KW-0966">Cell projection</keyword>
<comment type="caution">
    <text evidence="7">The sequence shown here is derived from an EMBL/GenBank/DDBJ whole genome shotgun (WGS) entry which is preliminary data.</text>
</comment>
<dbReference type="Pfam" id="PF04712">
    <property type="entry name" value="Radial_spoke"/>
    <property type="match status" value="2"/>
</dbReference>
<accession>A0A8J8NQ92</accession>
<name>A0A8J8NQ92_HALGN</name>
<evidence type="ECO:0000256" key="2">
    <source>
        <dbReference type="ARBA" id="ARBA00022490"/>
    </source>
</evidence>
<evidence type="ECO:0000256" key="5">
    <source>
        <dbReference type="ARBA" id="ARBA00023273"/>
    </source>
</evidence>
<keyword evidence="3" id="KW-0969">Cilium</keyword>
<gene>
    <name evidence="7" type="ORF">FGO68_gene8421</name>
</gene>
<protein>
    <submittedName>
        <fullName evidence="7">Uncharacterized protein</fullName>
    </submittedName>
</protein>
<dbReference type="OrthoDB" id="272202at2759"/>
<dbReference type="PANTHER" id="PTHR13159">
    <property type="entry name" value="RADIAL SPOKEHEAD-RELATED"/>
    <property type="match status" value="1"/>
</dbReference>
<keyword evidence="2" id="KW-0963">Cytoplasm</keyword>
<feature type="region of interest" description="Disordered" evidence="6">
    <location>
        <begin position="435"/>
        <end position="482"/>
    </location>
</feature>
<evidence type="ECO:0000256" key="1">
    <source>
        <dbReference type="ARBA" id="ARBA00004430"/>
    </source>
</evidence>